<gene>
    <name evidence="1" type="ORF">AVEN_22075_1</name>
</gene>
<reference evidence="1 2" key="1">
    <citation type="journal article" date="2019" name="Sci. Rep.">
        <title>Orb-weaving spider Araneus ventricosus genome elucidates the spidroin gene catalogue.</title>
        <authorList>
            <person name="Kono N."/>
            <person name="Nakamura H."/>
            <person name="Ohtoshi R."/>
            <person name="Moran D.A.P."/>
            <person name="Shinohara A."/>
            <person name="Yoshida Y."/>
            <person name="Fujiwara M."/>
            <person name="Mori M."/>
            <person name="Tomita M."/>
            <person name="Arakawa K."/>
        </authorList>
    </citation>
    <scope>NUCLEOTIDE SEQUENCE [LARGE SCALE GENOMIC DNA]</scope>
</reference>
<dbReference type="AlphaFoldDB" id="A0A4Y2GUY0"/>
<evidence type="ECO:0000313" key="1">
    <source>
        <dbReference type="EMBL" id="GBM57822.1"/>
    </source>
</evidence>
<comment type="caution">
    <text evidence="1">The sequence shown here is derived from an EMBL/GenBank/DDBJ whole genome shotgun (WGS) entry which is preliminary data.</text>
</comment>
<keyword evidence="2" id="KW-1185">Reference proteome</keyword>
<sequence length="127" mass="14432">MQDLKIGNRVTRLAFFLGAQPYEVAESLLHGEVSEEQDTQALFLKNLTPELHACKALCRVAFIKVEVPLLTAVPEKRLHCTVFRDNRVFLSSHLLCMTSQISCLDTLDVGVRHGFFIRVPEKMDFNN</sequence>
<organism evidence="1 2">
    <name type="scientific">Araneus ventricosus</name>
    <name type="common">Orbweaver spider</name>
    <name type="synonym">Epeira ventricosa</name>
    <dbReference type="NCBI Taxonomy" id="182803"/>
    <lineage>
        <taxon>Eukaryota</taxon>
        <taxon>Metazoa</taxon>
        <taxon>Ecdysozoa</taxon>
        <taxon>Arthropoda</taxon>
        <taxon>Chelicerata</taxon>
        <taxon>Arachnida</taxon>
        <taxon>Araneae</taxon>
        <taxon>Araneomorphae</taxon>
        <taxon>Entelegynae</taxon>
        <taxon>Araneoidea</taxon>
        <taxon>Araneidae</taxon>
        <taxon>Araneus</taxon>
    </lineage>
</organism>
<evidence type="ECO:0000313" key="2">
    <source>
        <dbReference type="Proteomes" id="UP000499080"/>
    </source>
</evidence>
<protein>
    <submittedName>
        <fullName evidence="1">Uncharacterized protein</fullName>
    </submittedName>
</protein>
<dbReference type="Proteomes" id="UP000499080">
    <property type="component" value="Unassembled WGS sequence"/>
</dbReference>
<name>A0A4Y2GUY0_ARAVE</name>
<proteinExistence type="predicted"/>
<dbReference type="EMBL" id="BGPR01001608">
    <property type="protein sequence ID" value="GBM57822.1"/>
    <property type="molecule type" value="Genomic_DNA"/>
</dbReference>
<accession>A0A4Y2GUY0</accession>